<proteinExistence type="predicted"/>
<dbReference type="AlphaFoldDB" id="A0A1L3MNP7"/>
<dbReference type="Proteomes" id="UP000181936">
    <property type="component" value="Chromosome"/>
</dbReference>
<evidence type="ECO:0000313" key="1">
    <source>
        <dbReference type="EMBL" id="APH03973.1"/>
    </source>
</evidence>
<keyword evidence="2" id="KW-1185">Reference proteome</keyword>
<protein>
    <submittedName>
        <fullName evidence="1">Uncharacterized protein</fullName>
    </submittedName>
</protein>
<gene>
    <name evidence="1" type="ORF">A9C19_04040</name>
</gene>
<dbReference type="KEGG" id="bwh:A9C19_04040"/>
<accession>A0A1L3MNP7</accession>
<reference evidence="1 2" key="1">
    <citation type="journal article" date="2016" name="Sci. Rep.">
        <title>Complete genome sequence and transcriptomic analysis of a novel marine strain Bacillus weihaiensis reveals the mechanism of brown algae degradation.</title>
        <authorList>
            <person name="Zhu Y."/>
            <person name="Chen P."/>
            <person name="Bao Y."/>
            <person name="Men Y."/>
            <person name="Zeng Y."/>
            <person name="Yang J."/>
            <person name="Sun J."/>
            <person name="Sun Y."/>
        </authorList>
    </citation>
    <scope>NUCLEOTIDE SEQUENCE [LARGE SCALE GENOMIC DNA]</scope>
    <source>
        <strain evidence="1 2">Alg07</strain>
    </source>
</reference>
<name>A0A1L3MNP7_9BACI</name>
<evidence type="ECO:0000313" key="2">
    <source>
        <dbReference type="Proteomes" id="UP000181936"/>
    </source>
</evidence>
<organism evidence="1 2">
    <name type="scientific">Bacillus weihaiensis</name>
    <dbReference type="NCBI Taxonomy" id="1547283"/>
    <lineage>
        <taxon>Bacteria</taxon>
        <taxon>Bacillati</taxon>
        <taxon>Bacillota</taxon>
        <taxon>Bacilli</taxon>
        <taxon>Bacillales</taxon>
        <taxon>Bacillaceae</taxon>
        <taxon>Bacillus</taxon>
    </lineage>
</organism>
<sequence>MMMEESLLESFRKEVNSKNAESFPAFVDSFTNLWDYEFGSLDNLPHDVDQLVADRAVEYGLME</sequence>
<dbReference type="EMBL" id="CP016020">
    <property type="protein sequence ID" value="APH03973.1"/>
    <property type="molecule type" value="Genomic_DNA"/>
</dbReference>
<dbReference type="OrthoDB" id="2970792at2"/>